<comment type="caution">
    <text evidence="1">The sequence shown here is derived from an EMBL/GenBank/DDBJ whole genome shotgun (WGS) entry which is preliminary data.</text>
</comment>
<proteinExistence type="predicted"/>
<dbReference type="EMBL" id="JAHHUM010000072">
    <property type="protein sequence ID" value="KAK5622845.1"/>
    <property type="molecule type" value="Genomic_DNA"/>
</dbReference>
<sequence length="183" mass="19446">MVTGTHIHVKFLPLMRGYCGLQVILLSSVVVPVASGLVSLEASLPVSARFLSKFLWSLGQDPLWGAVSSRHTLQSSFMGSCGLQAQLLSWFLWPPGPVPFWVPVVSGSRSFVSSCGLQADLQSSFMGSCGLQPQLLSGVLWPPGPAPFWLPVVSGSSSFVGSCGLQADLQALLWVAVASWEIS</sequence>
<evidence type="ECO:0000313" key="2">
    <source>
        <dbReference type="Proteomes" id="UP001311232"/>
    </source>
</evidence>
<protein>
    <submittedName>
        <fullName evidence="1">Uncharacterized protein</fullName>
    </submittedName>
</protein>
<dbReference type="Proteomes" id="UP001311232">
    <property type="component" value="Unassembled WGS sequence"/>
</dbReference>
<gene>
    <name evidence="1" type="ORF">CRENBAI_023786</name>
</gene>
<keyword evidence="2" id="KW-1185">Reference proteome</keyword>
<accession>A0AAV9SNE9</accession>
<dbReference type="AlphaFoldDB" id="A0AAV9SNE9"/>
<name>A0AAV9SNE9_9TELE</name>
<evidence type="ECO:0000313" key="1">
    <source>
        <dbReference type="EMBL" id="KAK5622845.1"/>
    </source>
</evidence>
<reference evidence="1 2" key="1">
    <citation type="submission" date="2021-06" db="EMBL/GenBank/DDBJ databases">
        <authorList>
            <person name="Palmer J.M."/>
        </authorList>
    </citation>
    <scope>NUCLEOTIDE SEQUENCE [LARGE SCALE GENOMIC DNA]</scope>
    <source>
        <strain evidence="1 2">MEX-2019</strain>
        <tissue evidence="1">Muscle</tissue>
    </source>
</reference>
<organism evidence="1 2">
    <name type="scientific">Crenichthys baileyi</name>
    <name type="common">White River springfish</name>
    <dbReference type="NCBI Taxonomy" id="28760"/>
    <lineage>
        <taxon>Eukaryota</taxon>
        <taxon>Metazoa</taxon>
        <taxon>Chordata</taxon>
        <taxon>Craniata</taxon>
        <taxon>Vertebrata</taxon>
        <taxon>Euteleostomi</taxon>
        <taxon>Actinopterygii</taxon>
        <taxon>Neopterygii</taxon>
        <taxon>Teleostei</taxon>
        <taxon>Neoteleostei</taxon>
        <taxon>Acanthomorphata</taxon>
        <taxon>Ovalentaria</taxon>
        <taxon>Atherinomorphae</taxon>
        <taxon>Cyprinodontiformes</taxon>
        <taxon>Goodeidae</taxon>
        <taxon>Crenichthys</taxon>
    </lineage>
</organism>